<evidence type="ECO:0000256" key="6">
    <source>
        <dbReference type="ARBA" id="ARBA00023053"/>
    </source>
</evidence>
<evidence type="ECO:0000256" key="12">
    <source>
        <dbReference type="SAM" id="Phobius"/>
    </source>
</evidence>
<dbReference type="Proteomes" id="UP001217089">
    <property type="component" value="Unassembled WGS sequence"/>
</dbReference>
<evidence type="ECO:0000256" key="10">
    <source>
        <dbReference type="ARBA" id="ARBA00023303"/>
    </source>
</evidence>
<dbReference type="InterPro" id="IPR001873">
    <property type="entry name" value="ENaC"/>
</dbReference>
<evidence type="ECO:0000256" key="3">
    <source>
        <dbReference type="ARBA" id="ARBA00022461"/>
    </source>
</evidence>
<sequence>MESKPKHLMENGLGITYLSNGIYKGEEFKTRYWEPPVDYQPKNTGNITENDDSDSMDSTGQKKSFARICERFAEKTSMQGVPYINTAKLKIAKIIWAALLFIFIGILTLHLWYLCDQFFQYPKQTTITLGFDNLKYPAITICNVNPVRKSKISLASKQLQEMVTAVDPAQLFKGPPIPGPGPPSGRRRKRFVKNLKNINFKNYSTDAQYKDFGRGNNNGKTKSATFELQETFEDLLMKEQRSTRIRMGYSIDEMLLSCSFSGYECYAENFTLTYHPSYGNCFTIYSEEFEAQLSGPRYVSSRI</sequence>
<evidence type="ECO:0000256" key="4">
    <source>
        <dbReference type="ARBA" id="ARBA00022692"/>
    </source>
</evidence>
<evidence type="ECO:0000256" key="2">
    <source>
        <dbReference type="ARBA" id="ARBA00022448"/>
    </source>
</evidence>
<gene>
    <name evidence="13" type="ORF">KUTeg_016449</name>
</gene>
<keyword evidence="5 12" id="KW-1133">Transmembrane helix</keyword>
<feature type="transmembrane region" description="Helical" evidence="12">
    <location>
        <begin position="94"/>
        <end position="114"/>
    </location>
</feature>
<keyword evidence="10 11" id="KW-0407">Ion channel</keyword>
<comment type="similarity">
    <text evidence="11">Belongs to the amiloride-sensitive sodium channel (TC 1.A.6) family.</text>
</comment>
<keyword evidence="4 11" id="KW-0812">Transmembrane</keyword>
<keyword evidence="6" id="KW-0915">Sodium</keyword>
<keyword evidence="8 12" id="KW-0472">Membrane</keyword>
<dbReference type="PANTHER" id="PTHR11690">
    <property type="entry name" value="AMILORIDE-SENSITIVE SODIUM CHANNEL-RELATED"/>
    <property type="match status" value="1"/>
</dbReference>
<reference evidence="13 14" key="1">
    <citation type="submission" date="2022-12" db="EMBL/GenBank/DDBJ databases">
        <title>Chromosome-level genome of Tegillarca granosa.</title>
        <authorList>
            <person name="Kim J."/>
        </authorList>
    </citation>
    <scope>NUCLEOTIDE SEQUENCE [LARGE SCALE GENOMIC DNA]</scope>
    <source>
        <strain evidence="13">Teg-2019</strain>
        <tissue evidence="13">Adductor muscle</tissue>
    </source>
</reference>
<protein>
    <submittedName>
        <fullName evidence="13">Uncharacterized protein</fullName>
    </submittedName>
</protein>
<comment type="caution">
    <text evidence="13">The sequence shown here is derived from an EMBL/GenBank/DDBJ whole genome shotgun (WGS) entry which is preliminary data.</text>
</comment>
<dbReference type="Gene3D" id="2.60.470.10">
    <property type="entry name" value="Acid-sensing ion channels like domains"/>
    <property type="match status" value="1"/>
</dbReference>
<evidence type="ECO:0000256" key="1">
    <source>
        <dbReference type="ARBA" id="ARBA00004141"/>
    </source>
</evidence>
<keyword evidence="2 11" id="KW-0813">Transport</keyword>
<comment type="subcellular location">
    <subcellularLocation>
        <location evidence="1">Membrane</location>
        <topology evidence="1">Multi-pass membrane protein</topology>
    </subcellularLocation>
</comment>
<dbReference type="PRINTS" id="PR01078">
    <property type="entry name" value="AMINACHANNEL"/>
</dbReference>
<keyword evidence="14" id="KW-1185">Reference proteome</keyword>
<name>A0ABQ9EKX9_TEGGR</name>
<accession>A0ABQ9EKX9</accession>
<evidence type="ECO:0000256" key="8">
    <source>
        <dbReference type="ARBA" id="ARBA00023136"/>
    </source>
</evidence>
<organism evidence="13 14">
    <name type="scientific">Tegillarca granosa</name>
    <name type="common">Malaysian cockle</name>
    <name type="synonym">Anadara granosa</name>
    <dbReference type="NCBI Taxonomy" id="220873"/>
    <lineage>
        <taxon>Eukaryota</taxon>
        <taxon>Metazoa</taxon>
        <taxon>Spiralia</taxon>
        <taxon>Lophotrochozoa</taxon>
        <taxon>Mollusca</taxon>
        <taxon>Bivalvia</taxon>
        <taxon>Autobranchia</taxon>
        <taxon>Pteriomorphia</taxon>
        <taxon>Arcoida</taxon>
        <taxon>Arcoidea</taxon>
        <taxon>Arcidae</taxon>
        <taxon>Tegillarca</taxon>
    </lineage>
</organism>
<dbReference type="PANTHER" id="PTHR11690:SF248">
    <property type="entry name" value="PICKPOCKET 17, ISOFORM A"/>
    <property type="match status" value="1"/>
</dbReference>
<evidence type="ECO:0000256" key="5">
    <source>
        <dbReference type="ARBA" id="ARBA00022989"/>
    </source>
</evidence>
<keyword evidence="7 11" id="KW-0406">Ion transport</keyword>
<dbReference type="Pfam" id="PF00858">
    <property type="entry name" value="ASC"/>
    <property type="match status" value="1"/>
</dbReference>
<evidence type="ECO:0000313" key="14">
    <source>
        <dbReference type="Proteomes" id="UP001217089"/>
    </source>
</evidence>
<keyword evidence="3 11" id="KW-0894">Sodium channel</keyword>
<keyword evidence="9 11" id="KW-0739">Sodium transport</keyword>
<evidence type="ECO:0000256" key="11">
    <source>
        <dbReference type="RuleBase" id="RU000679"/>
    </source>
</evidence>
<evidence type="ECO:0000313" key="13">
    <source>
        <dbReference type="EMBL" id="KAJ8305904.1"/>
    </source>
</evidence>
<proteinExistence type="inferred from homology"/>
<evidence type="ECO:0000256" key="9">
    <source>
        <dbReference type="ARBA" id="ARBA00023201"/>
    </source>
</evidence>
<evidence type="ECO:0000256" key="7">
    <source>
        <dbReference type="ARBA" id="ARBA00023065"/>
    </source>
</evidence>
<dbReference type="EMBL" id="JARBDR010000813">
    <property type="protein sequence ID" value="KAJ8305904.1"/>
    <property type="molecule type" value="Genomic_DNA"/>
</dbReference>